<dbReference type="InterPro" id="IPR001128">
    <property type="entry name" value="Cyt_P450"/>
</dbReference>
<comment type="caution">
    <text evidence="9">The sequence shown here is derived from an EMBL/GenBank/DDBJ whole genome shotgun (WGS) entry which is preliminary data.</text>
</comment>
<dbReference type="PRINTS" id="PR00463">
    <property type="entry name" value="EP450I"/>
</dbReference>
<protein>
    <recommendedName>
        <fullName evidence="11">Cytochrome P450</fullName>
    </recommendedName>
</protein>
<keyword evidence="8" id="KW-0812">Transmembrane</keyword>
<keyword evidence="8" id="KW-0472">Membrane</keyword>
<keyword evidence="4 6" id="KW-0479">Metal-binding</keyword>
<gene>
    <name evidence="9" type="ORF">ALECFALPRED_010018</name>
</gene>
<dbReference type="PANTHER" id="PTHR24305:SF210">
    <property type="entry name" value="CYTOCHROME P450 MONOOXYGENASE ASQL-RELATED"/>
    <property type="match status" value="1"/>
</dbReference>
<dbReference type="InterPro" id="IPR002401">
    <property type="entry name" value="Cyt_P450_E_grp-I"/>
</dbReference>
<accession>A0A8H3J973</accession>
<proteinExistence type="inferred from homology"/>
<comment type="similarity">
    <text evidence="2 7">Belongs to the cytochrome P450 family.</text>
</comment>
<dbReference type="GO" id="GO:0005506">
    <property type="term" value="F:iron ion binding"/>
    <property type="evidence" value="ECO:0007669"/>
    <property type="project" value="InterPro"/>
</dbReference>
<evidence type="ECO:0000256" key="4">
    <source>
        <dbReference type="ARBA" id="ARBA00022723"/>
    </source>
</evidence>
<dbReference type="PRINTS" id="PR00385">
    <property type="entry name" value="P450"/>
</dbReference>
<name>A0A8H3J973_9LECA</name>
<evidence type="ECO:0000313" key="10">
    <source>
        <dbReference type="Proteomes" id="UP000664203"/>
    </source>
</evidence>
<keyword evidence="5 6" id="KW-0408">Iron</keyword>
<keyword evidence="7" id="KW-0503">Monooxygenase</keyword>
<dbReference type="GO" id="GO:0004497">
    <property type="term" value="F:monooxygenase activity"/>
    <property type="evidence" value="ECO:0007669"/>
    <property type="project" value="UniProtKB-KW"/>
</dbReference>
<evidence type="ECO:0000313" key="9">
    <source>
        <dbReference type="EMBL" id="CAF9942779.1"/>
    </source>
</evidence>
<evidence type="ECO:0000256" key="2">
    <source>
        <dbReference type="ARBA" id="ARBA00010617"/>
    </source>
</evidence>
<dbReference type="PROSITE" id="PS00086">
    <property type="entry name" value="CYTOCHROME_P450"/>
    <property type="match status" value="1"/>
</dbReference>
<reference evidence="9" key="1">
    <citation type="submission" date="2021-03" db="EMBL/GenBank/DDBJ databases">
        <authorList>
            <person name="Tagirdzhanova G."/>
        </authorList>
    </citation>
    <scope>NUCLEOTIDE SEQUENCE</scope>
</reference>
<keyword evidence="10" id="KW-1185">Reference proteome</keyword>
<dbReference type="GO" id="GO:0016705">
    <property type="term" value="F:oxidoreductase activity, acting on paired donors, with incorporation or reduction of molecular oxygen"/>
    <property type="evidence" value="ECO:0007669"/>
    <property type="project" value="InterPro"/>
</dbReference>
<evidence type="ECO:0000256" key="1">
    <source>
        <dbReference type="ARBA" id="ARBA00001971"/>
    </source>
</evidence>
<dbReference type="Proteomes" id="UP000664203">
    <property type="component" value="Unassembled WGS sequence"/>
</dbReference>
<dbReference type="InterPro" id="IPR036396">
    <property type="entry name" value="Cyt_P450_sf"/>
</dbReference>
<keyword evidence="3 6" id="KW-0349">Heme</keyword>
<comment type="cofactor">
    <cofactor evidence="1 6">
        <name>heme</name>
        <dbReference type="ChEBI" id="CHEBI:30413"/>
    </cofactor>
</comment>
<dbReference type="EMBL" id="CAJPDR010000808">
    <property type="protein sequence ID" value="CAF9942779.1"/>
    <property type="molecule type" value="Genomic_DNA"/>
</dbReference>
<sequence length="502" mass="56880">MLLTDSFPAVSVTQVALAISALYALFACGRAIYNIYFHPLAKFPGPKLLAASFIPYYWTVWLGRLPYSAKELHDRYGPVVRLNPNCLTFNTAQSWKDVYGIRPGRIQLPKNRDALQEPEQFPSLIGVVNDGDHARVRGLLSPAFSDRAMREQEPLIKGYIDLLIQRLKEQIQGPNKGEVDVVRWFNFITFDVIGDLALGQPFGCVETGEYHFWVTNIFQGIKIIHLKLAIGTAYPVIGACLNAFFKLIPSAGEARRKHHEYTEDALKSRSETTEKKDFMSFILRGKEEKGLTDEEVHVNAALLIAAGSETSATLCSAAVYYLCMNKNAYDKVRDEVRTAFPNESDITFTSVPQLPYLSAVVDESLRIHPPAPVTLPRRTIPEGNVIDGHFVPGNVTVGVNSWATFRSKDNFRDPESFIPERWLDHEAYKDDQRAAFQPFSYGPRNCIGKTLAYSEIRSILARLLWNFDMELCEKSRKWTEPQTAFVLWEKPGLFVKLKERTF</sequence>
<organism evidence="9 10">
    <name type="scientific">Alectoria fallacina</name>
    <dbReference type="NCBI Taxonomy" id="1903189"/>
    <lineage>
        <taxon>Eukaryota</taxon>
        <taxon>Fungi</taxon>
        <taxon>Dikarya</taxon>
        <taxon>Ascomycota</taxon>
        <taxon>Pezizomycotina</taxon>
        <taxon>Lecanoromycetes</taxon>
        <taxon>OSLEUM clade</taxon>
        <taxon>Lecanoromycetidae</taxon>
        <taxon>Lecanorales</taxon>
        <taxon>Lecanorineae</taxon>
        <taxon>Parmeliaceae</taxon>
        <taxon>Alectoria</taxon>
    </lineage>
</organism>
<evidence type="ECO:0008006" key="11">
    <source>
        <dbReference type="Google" id="ProtNLM"/>
    </source>
</evidence>
<evidence type="ECO:0000256" key="5">
    <source>
        <dbReference type="ARBA" id="ARBA00023004"/>
    </source>
</evidence>
<evidence type="ECO:0000256" key="3">
    <source>
        <dbReference type="ARBA" id="ARBA00022617"/>
    </source>
</evidence>
<evidence type="ECO:0000256" key="7">
    <source>
        <dbReference type="RuleBase" id="RU000461"/>
    </source>
</evidence>
<dbReference type="AlphaFoldDB" id="A0A8H3J973"/>
<feature type="transmembrane region" description="Helical" evidence="8">
    <location>
        <begin position="12"/>
        <end position="36"/>
    </location>
</feature>
<dbReference type="SUPFAM" id="SSF48264">
    <property type="entry name" value="Cytochrome P450"/>
    <property type="match status" value="1"/>
</dbReference>
<dbReference type="GO" id="GO:0020037">
    <property type="term" value="F:heme binding"/>
    <property type="evidence" value="ECO:0007669"/>
    <property type="project" value="InterPro"/>
</dbReference>
<dbReference type="PANTHER" id="PTHR24305">
    <property type="entry name" value="CYTOCHROME P450"/>
    <property type="match status" value="1"/>
</dbReference>
<dbReference type="InterPro" id="IPR017972">
    <property type="entry name" value="Cyt_P450_CS"/>
</dbReference>
<keyword evidence="8" id="KW-1133">Transmembrane helix</keyword>
<dbReference type="Gene3D" id="1.10.630.10">
    <property type="entry name" value="Cytochrome P450"/>
    <property type="match status" value="1"/>
</dbReference>
<evidence type="ECO:0000256" key="6">
    <source>
        <dbReference type="PIRSR" id="PIRSR602401-1"/>
    </source>
</evidence>
<keyword evidence="7" id="KW-0560">Oxidoreductase</keyword>
<evidence type="ECO:0000256" key="8">
    <source>
        <dbReference type="SAM" id="Phobius"/>
    </source>
</evidence>
<dbReference type="OrthoDB" id="1470350at2759"/>
<dbReference type="InterPro" id="IPR050121">
    <property type="entry name" value="Cytochrome_P450_monoxygenase"/>
</dbReference>
<dbReference type="Pfam" id="PF00067">
    <property type="entry name" value="p450"/>
    <property type="match status" value="1"/>
</dbReference>
<dbReference type="CDD" id="cd11058">
    <property type="entry name" value="CYP60B-like"/>
    <property type="match status" value="1"/>
</dbReference>
<feature type="binding site" description="axial binding residue" evidence="6">
    <location>
        <position position="446"/>
    </location>
    <ligand>
        <name>heme</name>
        <dbReference type="ChEBI" id="CHEBI:30413"/>
    </ligand>
    <ligandPart>
        <name>Fe</name>
        <dbReference type="ChEBI" id="CHEBI:18248"/>
    </ligandPart>
</feature>